<name>A0A813F439_POLGL</name>
<organism evidence="2 3">
    <name type="scientific">Polarella glacialis</name>
    <name type="common">Dinoflagellate</name>
    <dbReference type="NCBI Taxonomy" id="89957"/>
    <lineage>
        <taxon>Eukaryota</taxon>
        <taxon>Sar</taxon>
        <taxon>Alveolata</taxon>
        <taxon>Dinophyceae</taxon>
        <taxon>Suessiales</taxon>
        <taxon>Suessiaceae</taxon>
        <taxon>Polarella</taxon>
    </lineage>
</organism>
<keyword evidence="3" id="KW-1185">Reference proteome</keyword>
<dbReference type="EMBL" id="CAJNNV010018867">
    <property type="protein sequence ID" value="CAE8606237.1"/>
    <property type="molecule type" value="Genomic_DNA"/>
</dbReference>
<accession>A0A813F439</accession>
<feature type="region of interest" description="Disordered" evidence="1">
    <location>
        <begin position="69"/>
        <end position="114"/>
    </location>
</feature>
<reference evidence="2" key="1">
    <citation type="submission" date="2021-02" db="EMBL/GenBank/DDBJ databases">
        <authorList>
            <person name="Dougan E. K."/>
            <person name="Rhodes N."/>
            <person name="Thang M."/>
            <person name="Chan C."/>
        </authorList>
    </citation>
    <scope>NUCLEOTIDE SEQUENCE</scope>
</reference>
<comment type="caution">
    <text evidence="2">The sequence shown here is derived from an EMBL/GenBank/DDBJ whole genome shotgun (WGS) entry which is preliminary data.</text>
</comment>
<sequence length="114" mass="12246">DVGMDEKRPREPSEPPRRPTFQVARPRVKEAARPWAGGLKLQRPLARPANATPRTVGAVALGVPIGSVGRSKLMAPRPKEAPPKAAAPAAARPSFSSKARLSWAERDALGENRQ</sequence>
<feature type="non-terminal residue" evidence="2">
    <location>
        <position position="1"/>
    </location>
</feature>
<feature type="compositionally biased region" description="Basic and acidic residues" evidence="1">
    <location>
        <begin position="103"/>
        <end position="114"/>
    </location>
</feature>
<dbReference type="Proteomes" id="UP000654075">
    <property type="component" value="Unassembled WGS sequence"/>
</dbReference>
<feature type="compositionally biased region" description="Basic and acidic residues" evidence="1">
    <location>
        <begin position="1"/>
        <end position="17"/>
    </location>
</feature>
<gene>
    <name evidence="2" type="ORF">PGLA1383_LOCUS24222</name>
</gene>
<evidence type="ECO:0000313" key="2">
    <source>
        <dbReference type="EMBL" id="CAE8606237.1"/>
    </source>
</evidence>
<dbReference type="AlphaFoldDB" id="A0A813F439"/>
<protein>
    <submittedName>
        <fullName evidence="2">Uncharacterized protein</fullName>
    </submittedName>
</protein>
<feature type="compositionally biased region" description="Low complexity" evidence="1">
    <location>
        <begin position="83"/>
        <end position="100"/>
    </location>
</feature>
<evidence type="ECO:0000313" key="3">
    <source>
        <dbReference type="Proteomes" id="UP000654075"/>
    </source>
</evidence>
<feature type="non-terminal residue" evidence="2">
    <location>
        <position position="114"/>
    </location>
</feature>
<evidence type="ECO:0000256" key="1">
    <source>
        <dbReference type="SAM" id="MobiDB-lite"/>
    </source>
</evidence>
<proteinExistence type="predicted"/>
<feature type="region of interest" description="Disordered" evidence="1">
    <location>
        <begin position="1"/>
        <end position="29"/>
    </location>
</feature>